<dbReference type="GeneID" id="106807797"/>
<keyword evidence="2" id="KW-0808">Transferase</keyword>
<dbReference type="PANTHER" id="PTHR11783">
    <property type="entry name" value="SULFOTRANSFERASE SULT"/>
    <property type="match status" value="1"/>
</dbReference>
<evidence type="ECO:0000259" key="3">
    <source>
        <dbReference type="Pfam" id="PF00685"/>
    </source>
</evidence>
<feature type="domain" description="Sulfotransferase" evidence="3">
    <location>
        <begin position="2"/>
        <end position="242"/>
    </location>
</feature>
<comment type="similarity">
    <text evidence="1">Belongs to the sulfotransferase 1 family.</text>
</comment>
<dbReference type="Pfam" id="PF00685">
    <property type="entry name" value="Sulfotransfer_1"/>
    <property type="match status" value="1"/>
</dbReference>
<evidence type="ECO:0000256" key="2">
    <source>
        <dbReference type="ARBA" id="ARBA00022679"/>
    </source>
</evidence>
<proteinExistence type="inferred from homology"/>
<dbReference type="SUPFAM" id="SSF52540">
    <property type="entry name" value="P-loop containing nucleoside triphosphate hydrolases"/>
    <property type="match status" value="1"/>
</dbReference>
<reference evidence="5" key="1">
    <citation type="submission" date="2025-08" db="UniProtKB">
        <authorList>
            <consortium name="RefSeq"/>
        </authorList>
    </citation>
    <scope>IDENTIFICATION</scope>
</reference>
<dbReference type="InterPro" id="IPR027417">
    <property type="entry name" value="P-loop_NTPase"/>
</dbReference>
<evidence type="ECO:0000256" key="1">
    <source>
        <dbReference type="ARBA" id="ARBA00005771"/>
    </source>
</evidence>
<sequence>CVITYPKAGTTWTQEIVWLVCNEADTEMAKTTNLEDRFPCLELPVPGIKTIAKSPSPRFIKTHLPHGVCPPDIWRKGAKVVYTTRNPKDVSVSVYHFLRLLTATNFKGTFSQFFPLFADKWAIYGGFWYHVLGFWKRRDEPNILFMTYEEMLQDTPKAIRKIASYLEKDLTDEQVRKIAFHCSFDQMKNNPSANMSWMQETGVWKNNEFTNNGGLMRKGKVGDWRNHYTQVQSEEVDRLNREILEPHDLSFVYDL</sequence>
<gene>
    <name evidence="5" type="primary">LOC106807797</name>
</gene>
<dbReference type="RefSeq" id="XP_014665737.1">
    <property type="nucleotide sequence ID" value="XM_014810251.1"/>
</dbReference>
<accession>A0ABM1E0L6</accession>
<dbReference type="InterPro" id="IPR000863">
    <property type="entry name" value="Sulfotransferase_dom"/>
</dbReference>
<dbReference type="Gene3D" id="3.40.50.300">
    <property type="entry name" value="P-loop containing nucleotide triphosphate hydrolases"/>
    <property type="match status" value="1"/>
</dbReference>
<name>A0ABM1E0L6_PRICU</name>
<evidence type="ECO:0000313" key="4">
    <source>
        <dbReference type="Proteomes" id="UP000695022"/>
    </source>
</evidence>
<dbReference type="Proteomes" id="UP000695022">
    <property type="component" value="Unplaced"/>
</dbReference>
<evidence type="ECO:0000313" key="5">
    <source>
        <dbReference type="RefSeq" id="XP_014665737.1"/>
    </source>
</evidence>
<organism evidence="4 5">
    <name type="scientific">Priapulus caudatus</name>
    <name type="common">Priapulid worm</name>
    <dbReference type="NCBI Taxonomy" id="37621"/>
    <lineage>
        <taxon>Eukaryota</taxon>
        <taxon>Metazoa</taxon>
        <taxon>Ecdysozoa</taxon>
        <taxon>Scalidophora</taxon>
        <taxon>Priapulida</taxon>
        <taxon>Priapulimorpha</taxon>
        <taxon>Priapulimorphida</taxon>
        <taxon>Priapulidae</taxon>
        <taxon>Priapulus</taxon>
    </lineage>
</organism>
<keyword evidence="4" id="KW-1185">Reference proteome</keyword>
<protein>
    <submittedName>
        <fullName evidence="5">Sulfotransferase family cytosolic 1B member 1-like</fullName>
    </submittedName>
</protein>
<feature type="non-terminal residue" evidence="5">
    <location>
        <position position="1"/>
    </location>
</feature>